<dbReference type="Proteomes" id="UP000663942">
    <property type="component" value="Chromosome"/>
</dbReference>
<proteinExistence type="predicted"/>
<sequence>MQRSHLMVLGGLAAVTLAAVGAWVVQREAACANRLEQAAFYGDAQVRRNQVGQCYICRPDGPLFDIAFDQCDARDRLYSMG</sequence>
<evidence type="ECO:0000313" key="1">
    <source>
        <dbReference type="EMBL" id="QTC87984.1"/>
    </source>
</evidence>
<reference evidence="1 2" key="1">
    <citation type="submission" date="2020-09" db="EMBL/GenBank/DDBJ databases">
        <title>Brevundimonas sp. LVF1 isolated from an oligotrophic pond in Goettingen, Germany.</title>
        <authorList>
            <person name="Friedrich I."/>
            <person name="Klassen A."/>
            <person name="Neubauer H."/>
            <person name="Schneider D."/>
            <person name="Hertel R."/>
            <person name="Daniel R."/>
        </authorList>
    </citation>
    <scope>NUCLEOTIDE SEQUENCE [LARGE SCALE GENOMIC DNA]</scope>
    <source>
        <strain evidence="1 2">LVF1</strain>
    </source>
</reference>
<keyword evidence="2" id="KW-1185">Reference proteome</keyword>
<organism evidence="1 2">
    <name type="scientific">Brevundimonas pondensis</name>
    <dbReference type="NCBI Taxonomy" id="2774189"/>
    <lineage>
        <taxon>Bacteria</taxon>
        <taxon>Pseudomonadati</taxon>
        <taxon>Pseudomonadota</taxon>
        <taxon>Alphaproteobacteria</taxon>
        <taxon>Caulobacterales</taxon>
        <taxon>Caulobacteraceae</taxon>
        <taxon>Brevundimonas</taxon>
    </lineage>
</organism>
<gene>
    <name evidence="1" type="ORF">IFE19_00820</name>
</gene>
<accession>A0ABX7SJV9</accession>
<protein>
    <submittedName>
        <fullName evidence="1">Uncharacterized protein</fullName>
    </submittedName>
</protein>
<dbReference type="RefSeq" id="WP_207824855.1">
    <property type="nucleotide sequence ID" value="NZ_CP062006.1"/>
</dbReference>
<evidence type="ECO:0000313" key="2">
    <source>
        <dbReference type="Proteomes" id="UP000663942"/>
    </source>
</evidence>
<name>A0ABX7SJV9_9CAUL</name>
<dbReference type="EMBL" id="CP062006">
    <property type="protein sequence ID" value="QTC87984.1"/>
    <property type="molecule type" value="Genomic_DNA"/>
</dbReference>